<organism evidence="1 2">
    <name type="scientific">Rotaria magnacalcarata</name>
    <dbReference type="NCBI Taxonomy" id="392030"/>
    <lineage>
        <taxon>Eukaryota</taxon>
        <taxon>Metazoa</taxon>
        <taxon>Spiralia</taxon>
        <taxon>Gnathifera</taxon>
        <taxon>Rotifera</taxon>
        <taxon>Eurotatoria</taxon>
        <taxon>Bdelloidea</taxon>
        <taxon>Philodinida</taxon>
        <taxon>Philodinidae</taxon>
        <taxon>Rotaria</taxon>
    </lineage>
</organism>
<dbReference type="Gene3D" id="3.90.176.10">
    <property type="entry name" value="Toxin ADP-ribosyltransferase, Chain A, domain 1"/>
    <property type="match status" value="1"/>
</dbReference>
<comment type="caution">
    <text evidence="1">The sequence shown here is derived from an EMBL/GenBank/DDBJ whole genome shotgun (WGS) entry which is preliminary data.</text>
</comment>
<gene>
    <name evidence="1" type="ORF">CJN711_LOCUS10154</name>
</gene>
<proteinExistence type="predicted"/>
<accession>A0A814TQ94</accession>
<evidence type="ECO:0000313" key="2">
    <source>
        <dbReference type="Proteomes" id="UP000663855"/>
    </source>
</evidence>
<dbReference type="Proteomes" id="UP000663855">
    <property type="component" value="Unassembled WGS sequence"/>
</dbReference>
<protein>
    <recommendedName>
        <fullName evidence="3">NAD(P)(+)--arginine ADP-ribosyltransferase</fullName>
    </recommendedName>
</protein>
<dbReference type="AlphaFoldDB" id="A0A814TQ94"/>
<dbReference type="EMBL" id="CAJNOV010004141">
    <property type="protein sequence ID" value="CAF1163918.1"/>
    <property type="molecule type" value="Genomic_DNA"/>
</dbReference>
<evidence type="ECO:0008006" key="3">
    <source>
        <dbReference type="Google" id="ProtNLM"/>
    </source>
</evidence>
<dbReference type="SUPFAM" id="SSF56399">
    <property type="entry name" value="ADP-ribosylation"/>
    <property type="match status" value="1"/>
</dbReference>
<reference evidence="1" key="1">
    <citation type="submission" date="2021-02" db="EMBL/GenBank/DDBJ databases">
        <authorList>
            <person name="Nowell W R."/>
        </authorList>
    </citation>
    <scope>NUCLEOTIDE SEQUENCE</scope>
</reference>
<sequence>MASNNPKKSSNTISEESQRRLLERYDNNDVLKHAQLAMDSFGDKKKKLRQRMYVQPIGQISNFEKLEHSKSYNNEIVEQYLEQAVLYENEVSLREKRDEYAIIEDDFGPLLEKKLKDGAPLSFANLRKACQQLDKNSDVHYQKSKKTYRYFVERGISEEDARSYAMAIAFYSGGYSALVSASANYVVRMERKVAEMYTDDEKLNSHAVMLMHYLIKGLSHIDFYWGVVTRYVELDEDDQKDYKPGEILTWLQFSSADKGGQDMTHFKERNTVFKIASLTGRAIRYFSNCADEEDEVLFLPHSCFLVCQVIERKPQRQIFLRQIELGLSKYVILWVDDNIFDEDWGNKRLMERATTQGARINVHFVPKSNTESALSFLRSEFGRRMKEKESFRIVTDMKRTNEADSSTAGIRLLSEVRKLRFLQPCLIFTGHEESAYDKLRKVFGTDRPQGIKVTQHEPELEKFVLFKRS</sequence>
<evidence type="ECO:0000313" key="1">
    <source>
        <dbReference type="EMBL" id="CAF1163918.1"/>
    </source>
</evidence>
<name>A0A814TQ94_9BILA</name>